<feature type="signal peptide" evidence="1">
    <location>
        <begin position="1"/>
        <end position="21"/>
    </location>
</feature>
<gene>
    <name evidence="3" type="ORF">VI33_05995</name>
</gene>
<evidence type="ECO:0000313" key="3">
    <source>
        <dbReference type="EMBL" id="AKO66220.1"/>
    </source>
</evidence>
<evidence type="ECO:0000259" key="2">
    <source>
        <dbReference type="Pfam" id="PF14347"/>
    </source>
</evidence>
<dbReference type="InterPro" id="IPR025512">
    <property type="entry name" value="DUF4399"/>
</dbReference>
<keyword evidence="4" id="KW-1185">Reference proteome</keyword>
<proteinExistence type="predicted"/>
<dbReference type="Proteomes" id="UP000066549">
    <property type="component" value="Chromosome"/>
</dbReference>
<dbReference type="OrthoDB" id="531568at2"/>
<reference evidence="3 4" key="1">
    <citation type="submission" date="2015-03" db="EMBL/GenBank/DDBJ databases">
        <title>Comparative analysis of the OM43 clade including a novel species from Red Sea uncovers genomic and metabolic diversity among marine methylotrophs.</title>
        <authorList>
            <person name="Jimenez-Infante F."/>
            <person name="Ngugi D.K."/>
            <person name="Vinu M."/>
            <person name="Alam I."/>
            <person name="Kamau A."/>
            <person name="Blom J."/>
            <person name="Bajic V.B."/>
            <person name="Stingl U."/>
        </authorList>
    </citation>
    <scope>NUCLEOTIDE SEQUENCE [LARGE SCALE GENOMIC DNA]</scope>
    <source>
        <strain evidence="3 4">MBRSH7</strain>
    </source>
</reference>
<dbReference type="AlphaFoldDB" id="A0A0H4J2H2"/>
<evidence type="ECO:0000256" key="1">
    <source>
        <dbReference type="SAM" id="SignalP"/>
    </source>
</evidence>
<keyword evidence="1" id="KW-0732">Signal</keyword>
<organism evidence="3 4">
    <name type="scientific">Methylophilales bacterium MBRS-H7</name>
    <dbReference type="NCBI Taxonomy" id="1623450"/>
    <lineage>
        <taxon>Bacteria</taxon>
        <taxon>Pseudomonadati</taxon>
        <taxon>Pseudomonadota</taxon>
        <taxon>Betaproteobacteria</taxon>
        <taxon>Nitrosomonadales</taxon>
        <taxon>OM43 clade</taxon>
    </lineage>
</organism>
<dbReference type="EMBL" id="CP011002">
    <property type="protein sequence ID" value="AKO66220.1"/>
    <property type="molecule type" value="Genomic_DNA"/>
</dbReference>
<accession>A0A0H4J2H2</accession>
<evidence type="ECO:0000313" key="4">
    <source>
        <dbReference type="Proteomes" id="UP000066549"/>
    </source>
</evidence>
<sequence>MKNYITSILFFLGFFIVPAYAAEKSKAADNASLYIISPTDGETVTNPVKIVFGLDGMGVAPAGIKFNNTGHHHLLIDVAELPDTNSPIPSDDNHRHFGKGQTETVIELDQGEHTLQLMLGDHMHIPHDPVVVSKKIKINVKGKEISPQEETKCISNGYGGCK</sequence>
<protein>
    <submittedName>
        <fullName evidence="3">Rod shape-determining protein RodA</fullName>
    </submittedName>
</protein>
<feature type="chain" id="PRO_5005206286" evidence="1">
    <location>
        <begin position="22"/>
        <end position="162"/>
    </location>
</feature>
<feature type="domain" description="DUF4399" evidence="2">
    <location>
        <begin position="50"/>
        <end position="141"/>
    </location>
</feature>
<name>A0A0H4J2H2_9PROT</name>
<dbReference type="Pfam" id="PF14347">
    <property type="entry name" value="DUF4399"/>
    <property type="match status" value="1"/>
</dbReference>